<dbReference type="CTD" id="33883"/>
<feature type="binding site" evidence="10">
    <location>
        <begin position="456"/>
        <end position="459"/>
    </location>
    <ligand>
        <name>FAD</name>
        <dbReference type="ChEBI" id="CHEBI:57692"/>
    </ligand>
</feature>
<dbReference type="FunFam" id="1.20.990.10:FF:000001">
    <property type="entry name" value="NADPH--cytochrome P450 reductase"/>
    <property type="match status" value="1"/>
</dbReference>
<evidence type="ECO:0000256" key="6">
    <source>
        <dbReference type="ARBA" id="ARBA00022857"/>
    </source>
</evidence>
<dbReference type="AlphaFoldDB" id="A0A0B4N5E5"/>
<dbReference type="Gene3D" id="2.40.30.10">
    <property type="entry name" value="Translation factors"/>
    <property type="match status" value="1"/>
</dbReference>
<dbReference type="GO" id="GO:0050660">
    <property type="term" value="F:flavin adenine dinucleotide binding"/>
    <property type="evidence" value="ECO:0007669"/>
    <property type="project" value="UniProtKB-UniRule"/>
</dbReference>
<dbReference type="InterPro" id="IPR001094">
    <property type="entry name" value="Flavdoxin-like"/>
</dbReference>
<dbReference type="OrthoDB" id="1856718at2759"/>
<evidence type="ECO:0000259" key="13">
    <source>
        <dbReference type="PROSITE" id="PS51384"/>
    </source>
</evidence>
<dbReference type="InterPro" id="IPR023173">
    <property type="entry name" value="NADPH_Cyt_P450_Rdtase_alpha"/>
</dbReference>
<dbReference type="InterPro" id="IPR017938">
    <property type="entry name" value="Riboflavin_synthase-like_b-brl"/>
</dbReference>
<dbReference type="GO" id="GO:0005829">
    <property type="term" value="C:cytosol"/>
    <property type="evidence" value="ECO:0007669"/>
    <property type="project" value="TreeGrafter"/>
</dbReference>
<feature type="binding site" evidence="10">
    <location>
        <begin position="596"/>
        <end position="597"/>
    </location>
    <ligand>
        <name>NADP(+)</name>
        <dbReference type="ChEBI" id="CHEBI:58349"/>
    </ligand>
</feature>
<dbReference type="FunFam" id="3.40.50.80:FF:000001">
    <property type="entry name" value="NADPH--cytochrome P450 reductase 1"/>
    <property type="match status" value="1"/>
</dbReference>
<feature type="binding site" evidence="10">
    <location>
        <begin position="602"/>
        <end position="606"/>
    </location>
    <ligand>
        <name>NADP(+)</name>
        <dbReference type="ChEBI" id="CHEBI:58349"/>
    </ligand>
</feature>
<dbReference type="InterPro" id="IPR029039">
    <property type="entry name" value="Flavoprotein-like_sf"/>
</dbReference>
<keyword evidence="3" id="KW-0812">Transmembrane</keyword>
<comment type="cofactor">
    <cofactor evidence="10">
        <name>FMN</name>
        <dbReference type="ChEBI" id="CHEBI:58210"/>
    </cofactor>
    <text evidence="10">Binds 1 FMN per monomer.</text>
</comment>
<comment type="caution">
    <text evidence="10">Lacks conserved residue(s) required for the propagation of feature annotation.</text>
</comment>
<comment type="similarity">
    <text evidence="10 11">In the C-terminal section; belongs to the flavoprotein pyridine nucleotide cytochrome reductase family.</text>
</comment>
<feature type="binding site" evidence="10">
    <location>
        <begin position="474"/>
        <end position="476"/>
    </location>
    <ligand>
        <name>FAD</name>
        <dbReference type="ChEBI" id="CHEBI:57692"/>
    </ligand>
</feature>
<dbReference type="PIRSF" id="PIRSF000208">
    <property type="entry name" value="P450R"/>
    <property type="match status" value="1"/>
</dbReference>
<dbReference type="Gene3D" id="3.40.50.80">
    <property type="entry name" value="Nucleotide-binding domain of ferredoxin-NADP reductase (FNR) module"/>
    <property type="match status" value="1"/>
</dbReference>
<comment type="subcellular location">
    <subcellularLocation>
        <location evidence="10">Endoplasmic reticulum membrane</location>
        <topology evidence="10">Single-pass membrane protein</topology>
        <orientation evidence="10">Cytoplasmic side</orientation>
    </subcellularLocation>
</comment>
<sequence>MSEDLAQELLQEAEGSLFSTFDMIILTALLGATVWWLYSSRKENKKDEILLTKYSIQPAGNIQVTENSFIKKLQSSGRRLVVFYGSQTGTGEECAGRLAKEGVRYKMKGMVADPEECDMEELTQLKNIENSLAVFCVATYGEGDPTDNAMEFFEWLKNGEPDLSGLNYAVFGLGNKTYEHYNSVAIYMDKRLEELGATRVHELGLGDDDANIEDDFITWKEKFWPSVCSRFNIESAGEEELVRQFRLLRHAPGELPDTQVFTGEMARLNSLHTQRPPFDAKNPFLAEIKVNRELHKGGDRSCLHVELDISGSKMRYEAGDHVAIYPTNDSALVERLGQLCGASLDDVFSLINTDTDSSKKHPFPCPTSYRTALSHYVEITALPRTHILRELAEYCTDEEDKKKMLLMSTNSTEGKALYQSFVAEAARHVAAILEDVPSCRPPLDHLCELLPRLQPRYYSISSSPKLHPDTVHVTAVVVQYSTPTGRVNKGVTTTWLAQRRPAPGAPAPKVPIYIRKSQFRLPLQPQTPIIMGGPGTGLAPFRGFLQERAAARAAGRPTGEALLYFGCRHKDQDYIYQEELEEFERNGDVQLKLAFSRDQPEKVYVTHLLQRDLAQLWDLLGNQNAHFYICGDAKNMAVDVRNLVLRAVRECGGRSEAEAQQFLKRLESMKKYSADVWS</sequence>
<protein>
    <recommendedName>
        <fullName evidence="10 11">NADPH--cytochrome P450 reductase</fullName>
        <shortName evidence="10">CPR</shortName>
        <shortName evidence="10">P450R</shortName>
        <ecNumber evidence="10 11">1.6.2.4</ecNumber>
    </recommendedName>
</protein>
<dbReference type="InterPro" id="IPR023208">
    <property type="entry name" value="P450R"/>
</dbReference>
<feature type="binding site" evidence="10">
    <location>
        <begin position="490"/>
        <end position="493"/>
    </location>
    <ligand>
        <name>FAD</name>
        <dbReference type="ChEBI" id="CHEBI:57692"/>
    </ligand>
</feature>
<feature type="binding site" evidence="10">
    <location>
        <position position="536"/>
    </location>
    <ligand>
        <name>NADP(+)</name>
        <dbReference type="ChEBI" id="CHEBI:58349"/>
    </ligand>
</feature>
<dbReference type="InterPro" id="IPR017927">
    <property type="entry name" value="FAD-bd_FR_type"/>
</dbReference>
<dbReference type="GO" id="GO:0005789">
    <property type="term" value="C:endoplasmic reticulum membrane"/>
    <property type="evidence" value="ECO:0007669"/>
    <property type="project" value="UniProtKB-SubCell"/>
</dbReference>
<evidence type="ECO:0000256" key="7">
    <source>
        <dbReference type="ARBA" id="ARBA00022989"/>
    </source>
</evidence>
<dbReference type="FunFam" id="3.40.50.360:FF:000036">
    <property type="entry name" value="NADPH--cytochrome P450 reductase"/>
    <property type="match status" value="1"/>
</dbReference>
<comment type="cofactor">
    <cofactor evidence="10">
        <name>FAD</name>
        <dbReference type="ChEBI" id="CHEBI:57692"/>
    </cofactor>
    <text evidence="10">Binds 1 FAD per monomer.</text>
</comment>
<dbReference type="PRINTS" id="PR00369">
    <property type="entry name" value="FLAVODOXIN"/>
</dbReference>
<evidence type="ECO:0000256" key="4">
    <source>
        <dbReference type="ARBA" id="ARBA00022824"/>
    </source>
</evidence>
<dbReference type="Pfam" id="PF00667">
    <property type="entry name" value="FAD_binding_1"/>
    <property type="match status" value="1"/>
</dbReference>
<dbReference type="PRINTS" id="PR00371">
    <property type="entry name" value="FPNCR"/>
</dbReference>
<comment type="function">
    <text evidence="10">This enzyme is required for electron transfer from NADP to cytochrome P450 in microsomes. It can also provide electron transfer to heme oxygenase and cytochrome B5.</text>
</comment>
<keyword evidence="5 10" id="KW-0274">FAD</keyword>
<evidence type="ECO:0000256" key="2">
    <source>
        <dbReference type="ARBA" id="ARBA00022643"/>
    </source>
</evidence>
<dbReference type="GO" id="GO:0009725">
    <property type="term" value="P:response to hormone"/>
    <property type="evidence" value="ECO:0007669"/>
    <property type="project" value="TreeGrafter"/>
</dbReference>
<dbReference type="EMBL" id="KJ767015">
    <property type="protein sequence ID" value="AIJ00849.1"/>
    <property type="molecule type" value="mRNA"/>
</dbReference>
<feature type="binding site" evidence="10">
    <location>
        <position position="300"/>
    </location>
    <ligand>
        <name>NADP(+)</name>
        <dbReference type="ChEBI" id="CHEBI:58349"/>
    </ligand>
</feature>
<name>A0A0B4N5E5_PLUXY</name>
<evidence type="ECO:0000256" key="11">
    <source>
        <dbReference type="PIRNR" id="PIRNR000208"/>
    </source>
</evidence>
<dbReference type="InterPro" id="IPR001709">
    <property type="entry name" value="Flavoprot_Pyr_Nucl_cyt_Rdtase"/>
</dbReference>
<dbReference type="Gene3D" id="1.20.990.10">
    <property type="entry name" value="NADPH-cytochrome p450 Reductase, Chain A, domain 3"/>
    <property type="match status" value="1"/>
</dbReference>
<proteinExistence type="evidence at transcript level"/>
<keyword evidence="2 10" id="KW-0288">FMN</keyword>
<comment type="similarity">
    <text evidence="10">Belongs to the NADPH--cytochrome P450 reductase family.</text>
</comment>
<evidence type="ECO:0000256" key="9">
    <source>
        <dbReference type="ARBA" id="ARBA00023136"/>
    </source>
</evidence>
<dbReference type="GO" id="GO:0050661">
    <property type="term" value="F:NADP binding"/>
    <property type="evidence" value="ECO:0007669"/>
    <property type="project" value="UniProtKB-UniRule"/>
</dbReference>
<dbReference type="GO" id="GO:0003958">
    <property type="term" value="F:NADPH-hemoprotein reductase activity"/>
    <property type="evidence" value="ECO:0007669"/>
    <property type="project" value="UniProtKB-UniRule"/>
</dbReference>
<organism evidence="14">
    <name type="scientific">Plutella xylostella</name>
    <name type="common">Diamondback moth</name>
    <name type="synonym">Plutella maculipennis</name>
    <dbReference type="NCBI Taxonomy" id="51655"/>
    <lineage>
        <taxon>Eukaryota</taxon>
        <taxon>Metazoa</taxon>
        <taxon>Ecdysozoa</taxon>
        <taxon>Arthropoda</taxon>
        <taxon>Hexapoda</taxon>
        <taxon>Insecta</taxon>
        <taxon>Pterygota</taxon>
        <taxon>Neoptera</taxon>
        <taxon>Endopterygota</taxon>
        <taxon>Lepidoptera</taxon>
        <taxon>Glossata</taxon>
        <taxon>Ditrysia</taxon>
        <taxon>Yponomeutoidea</taxon>
        <taxon>Plutellidae</taxon>
        <taxon>Plutella</taxon>
    </lineage>
</organism>
<dbReference type="SUPFAM" id="SSF52218">
    <property type="entry name" value="Flavoproteins"/>
    <property type="match status" value="1"/>
</dbReference>
<dbReference type="Pfam" id="PF00258">
    <property type="entry name" value="Flavodoxin_1"/>
    <property type="match status" value="1"/>
</dbReference>
<evidence type="ECO:0000256" key="5">
    <source>
        <dbReference type="ARBA" id="ARBA00022827"/>
    </source>
</evidence>
<evidence type="ECO:0000256" key="10">
    <source>
        <dbReference type="HAMAP-Rule" id="MF_03212"/>
    </source>
</evidence>
<reference evidence="14" key="1">
    <citation type="journal article" date="2015" name="Gene">
        <title>Identification and characterization of NADPH-dependent cytochrome P450 reductase gene and cytochrome b5 gene from Plutella xylostella: Possible involvement in resistance to beta-cypermethrin.</title>
        <authorList>
            <person name="Chen X."/>
            <person name="Zhang Y."/>
        </authorList>
    </citation>
    <scope>NUCLEOTIDE SEQUENCE</scope>
</reference>
<keyword evidence="4 10" id="KW-0256">Endoplasmic reticulum</keyword>
<accession>A0A0B4N5E5</accession>
<feature type="binding site" evidence="10">
    <location>
        <begin position="138"/>
        <end position="141"/>
    </location>
    <ligand>
        <name>FMN</name>
        <dbReference type="ChEBI" id="CHEBI:58210"/>
    </ligand>
</feature>
<dbReference type="HAMAP" id="MF_03212">
    <property type="entry name" value="NCPR"/>
    <property type="match status" value="1"/>
</dbReference>
<evidence type="ECO:0000313" key="14">
    <source>
        <dbReference type="EMBL" id="AIJ00849.1"/>
    </source>
</evidence>
<keyword evidence="6 10" id="KW-0521">NADP</keyword>
<evidence type="ECO:0000256" key="8">
    <source>
        <dbReference type="ARBA" id="ARBA00023002"/>
    </source>
</evidence>
<dbReference type="EC" id="1.6.2.4" evidence="10 11"/>
<feature type="binding site" evidence="10">
    <location>
        <position position="677"/>
    </location>
    <ligand>
        <name>FAD</name>
        <dbReference type="ChEBI" id="CHEBI:57692"/>
    </ligand>
</feature>
<feature type="binding site" evidence="10">
    <location>
        <position position="480"/>
    </location>
    <ligand>
        <name>FAD</name>
        <dbReference type="ChEBI" id="CHEBI:57692"/>
    </ligand>
</feature>
<comment type="similarity">
    <text evidence="10">In the N-terminal section; belongs to the flavodoxin family.</text>
</comment>
<evidence type="ECO:0000256" key="3">
    <source>
        <dbReference type="ARBA" id="ARBA00022692"/>
    </source>
</evidence>
<dbReference type="Gene3D" id="3.40.50.360">
    <property type="match status" value="1"/>
</dbReference>
<comment type="catalytic activity">
    <reaction evidence="10 11">
        <text>2 oxidized [cytochrome P450] + NADPH = 2 reduced [cytochrome P450] + NADP(+) + H(+)</text>
        <dbReference type="Rhea" id="RHEA:24040"/>
        <dbReference type="Rhea" id="RHEA-COMP:14627"/>
        <dbReference type="Rhea" id="RHEA-COMP:14628"/>
        <dbReference type="ChEBI" id="CHEBI:15378"/>
        <dbReference type="ChEBI" id="CHEBI:55376"/>
        <dbReference type="ChEBI" id="CHEBI:57783"/>
        <dbReference type="ChEBI" id="CHEBI:58349"/>
        <dbReference type="ChEBI" id="CHEBI:60344"/>
        <dbReference type="EC" id="1.6.2.4"/>
    </reaction>
</comment>
<feature type="binding site" evidence="10">
    <location>
        <position position="639"/>
    </location>
    <ligand>
        <name>NADP(+)</name>
        <dbReference type="ChEBI" id="CHEBI:58349"/>
    </ligand>
</feature>
<evidence type="ECO:0000256" key="1">
    <source>
        <dbReference type="ARBA" id="ARBA00022630"/>
    </source>
</evidence>
<keyword evidence="9 10" id="KW-0472">Membrane</keyword>
<dbReference type="SUPFAM" id="SSF63380">
    <property type="entry name" value="Riboflavin synthase domain-like"/>
    <property type="match status" value="1"/>
</dbReference>
<feature type="binding site" evidence="10">
    <location>
        <begin position="86"/>
        <end position="91"/>
    </location>
    <ligand>
        <name>FMN</name>
        <dbReference type="ChEBI" id="CHEBI:58210"/>
    </ligand>
</feature>
<dbReference type="InterPro" id="IPR008254">
    <property type="entry name" value="Flavodoxin/NO_synth"/>
</dbReference>
<dbReference type="InterPro" id="IPR003097">
    <property type="entry name" value="CysJ-like_FAD-binding"/>
</dbReference>
<dbReference type="PANTHER" id="PTHR19384:SF17">
    <property type="entry name" value="NADPH--CYTOCHROME P450 REDUCTASE"/>
    <property type="match status" value="1"/>
</dbReference>
<dbReference type="PROSITE" id="PS50902">
    <property type="entry name" value="FLAVODOXIN_LIKE"/>
    <property type="match status" value="1"/>
</dbReference>
<dbReference type="GO" id="GO:0010181">
    <property type="term" value="F:FMN binding"/>
    <property type="evidence" value="ECO:0007669"/>
    <property type="project" value="UniProtKB-UniRule"/>
</dbReference>
<keyword evidence="1 10" id="KW-0285">Flavoprotein</keyword>
<dbReference type="PANTHER" id="PTHR19384">
    <property type="entry name" value="NITRIC OXIDE SYNTHASE-RELATED"/>
    <property type="match status" value="1"/>
</dbReference>
<evidence type="ECO:0000259" key="12">
    <source>
        <dbReference type="PROSITE" id="PS50902"/>
    </source>
</evidence>
<dbReference type="CDD" id="cd06204">
    <property type="entry name" value="CYPOR"/>
    <property type="match status" value="1"/>
</dbReference>
<feature type="domain" description="FAD-binding FR-type" evidence="13">
    <location>
        <begin position="281"/>
        <end position="522"/>
    </location>
</feature>
<dbReference type="InterPro" id="IPR039261">
    <property type="entry name" value="FNR_nucleotide-bd"/>
</dbReference>
<feature type="binding site" evidence="10">
    <location>
        <begin position="173"/>
        <end position="182"/>
    </location>
    <ligand>
        <name>FMN</name>
        <dbReference type="ChEBI" id="CHEBI:58210"/>
    </ligand>
</feature>
<dbReference type="SUPFAM" id="SSF52343">
    <property type="entry name" value="Ferredoxin reductase-like, C-terminal NADP-linked domain"/>
    <property type="match status" value="1"/>
</dbReference>
<dbReference type="PROSITE" id="PS51384">
    <property type="entry name" value="FAD_FR"/>
    <property type="match status" value="1"/>
</dbReference>
<feature type="binding site" evidence="10">
    <location>
        <position position="208"/>
    </location>
    <ligand>
        <name>FMN</name>
        <dbReference type="ChEBI" id="CHEBI:58210"/>
    </ligand>
</feature>
<dbReference type="Pfam" id="PF00175">
    <property type="entry name" value="NAD_binding_1"/>
    <property type="match status" value="1"/>
</dbReference>
<dbReference type="GeneID" id="105391609"/>
<dbReference type="RefSeq" id="NP_001292469.1">
    <property type="nucleotide sequence ID" value="NM_001305540.1"/>
</dbReference>
<keyword evidence="8 10" id="KW-0560">Oxidoreductase</keyword>
<keyword evidence="7" id="KW-1133">Transmembrane helix</keyword>
<feature type="domain" description="Flavodoxin-like" evidence="12">
    <location>
        <begin position="80"/>
        <end position="224"/>
    </location>
</feature>
<dbReference type="InterPro" id="IPR001433">
    <property type="entry name" value="OxRdtase_FAD/NAD-bd"/>
</dbReference>